<dbReference type="PANTHER" id="PTHR34044">
    <property type="entry name" value="NUCLEAR PROTEIN"/>
    <property type="match status" value="1"/>
</dbReference>
<dbReference type="EMBL" id="FN649014">
    <property type="protein sequence ID" value="CBN75305.1"/>
    <property type="molecule type" value="Genomic_DNA"/>
</dbReference>
<protein>
    <submittedName>
        <fullName evidence="1">Uncharacterized protein</fullName>
    </submittedName>
</protein>
<sequence length="322" mass="35668">MQVWSNPQAVQDYKDLLDGNAPEDTIDQPSVIIGRGKLGTALASMGMGEDVVLGRGEAIPDSLPCSSGKGEDGEPAMLQNFPIYVCVPEEEVAAVIDSCPDDKKDDLVFMSSGCLEPLLKSRGMCRGEQTQATLYFSVDKVGGRAVDAMTVIGTDGRGEPKLAGETAVCGKWKGAFAMRLQQSPFGLHCSTEYYLEWRRVMFEKLIFDCAVNLVGALHKFPTVGYVVQYHAEELVDMLFELKNTLRSTLAVSLMNGYPERLIAYGDQVGDRQTTRMDARTFKWYNEFFYDISNTALKAKFGDPCPMHTEYLNYGKDKGIFTF</sequence>
<name>D8LT31_ECTSI</name>
<organism evidence="1 2">
    <name type="scientific">Ectocarpus siliculosus</name>
    <name type="common">Brown alga</name>
    <name type="synonym">Conferva siliculosa</name>
    <dbReference type="NCBI Taxonomy" id="2880"/>
    <lineage>
        <taxon>Eukaryota</taxon>
        <taxon>Sar</taxon>
        <taxon>Stramenopiles</taxon>
        <taxon>Ochrophyta</taxon>
        <taxon>PX clade</taxon>
        <taxon>Phaeophyceae</taxon>
        <taxon>Ectocarpales</taxon>
        <taxon>Ectocarpaceae</taxon>
        <taxon>Ectocarpus</taxon>
    </lineage>
</organism>
<reference evidence="1 2" key="1">
    <citation type="journal article" date="2010" name="Nature">
        <title>The Ectocarpus genome and the independent evolution of multicellularity in brown algae.</title>
        <authorList>
            <person name="Cock J.M."/>
            <person name="Sterck L."/>
            <person name="Rouze P."/>
            <person name="Scornet D."/>
            <person name="Allen A.E."/>
            <person name="Amoutzias G."/>
            <person name="Anthouard V."/>
            <person name="Artiguenave F."/>
            <person name="Aury J.M."/>
            <person name="Badger J.H."/>
            <person name="Beszteri B."/>
            <person name="Billiau K."/>
            <person name="Bonnet E."/>
            <person name="Bothwell J.H."/>
            <person name="Bowler C."/>
            <person name="Boyen C."/>
            <person name="Brownlee C."/>
            <person name="Carrano C.J."/>
            <person name="Charrier B."/>
            <person name="Cho G.Y."/>
            <person name="Coelho S.M."/>
            <person name="Collen J."/>
            <person name="Corre E."/>
            <person name="Da Silva C."/>
            <person name="Delage L."/>
            <person name="Delaroque N."/>
            <person name="Dittami S.M."/>
            <person name="Doulbeau S."/>
            <person name="Elias M."/>
            <person name="Farnham G."/>
            <person name="Gachon C.M."/>
            <person name="Gschloessl B."/>
            <person name="Heesch S."/>
            <person name="Jabbari K."/>
            <person name="Jubin C."/>
            <person name="Kawai H."/>
            <person name="Kimura K."/>
            <person name="Kloareg B."/>
            <person name="Kupper F.C."/>
            <person name="Lang D."/>
            <person name="Le Bail A."/>
            <person name="Leblanc C."/>
            <person name="Lerouge P."/>
            <person name="Lohr M."/>
            <person name="Lopez P.J."/>
            <person name="Martens C."/>
            <person name="Maumus F."/>
            <person name="Michel G."/>
            <person name="Miranda-Saavedra D."/>
            <person name="Morales J."/>
            <person name="Moreau H."/>
            <person name="Motomura T."/>
            <person name="Nagasato C."/>
            <person name="Napoli C.A."/>
            <person name="Nelson D.R."/>
            <person name="Nyvall-Collen P."/>
            <person name="Peters A.F."/>
            <person name="Pommier C."/>
            <person name="Potin P."/>
            <person name="Poulain J."/>
            <person name="Quesneville H."/>
            <person name="Read B."/>
            <person name="Rensing S.A."/>
            <person name="Ritter A."/>
            <person name="Rousvoal S."/>
            <person name="Samanta M."/>
            <person name="Samson G."/>
            <person name="Schroeder D.C."/>
            <person name="Segurens B."/>
            <person name="Strittmatter M."/>
            <person name="Tonon T."/>
            <person name="Tregear J.W."/>
            <person name="Valentin K."/>
            <person name="von Dassow P."/>
            <person name="Yamagishi T."/>
            <person name="Van de Peer Y."/>
            <person name="Wincker P."/>
        </authorList>
    </citation>
    <scope>NUCLEOTIDE SEQUENCE [LARGE SCALE GENOMIC DNA]</scope>
    <source>
        <strain evidence="2">Ec32 / CCAP1310/4</strain>
    </source>
</reference>
<dbReference type="Proteomes" id="UP000002630">
    <property type="component" value="Linkage Group LG06"/>
</dbReference>
<dbReference type="OMA" id="EWRRAMW"/>
<dbReference type="AlphaFoldDB" id="D8LT31"/>
<dbReference type="eggNOG" id="ENOG502S1DD">
    <property type="taxonomic scope" value="Eukaryota"/>
</dbReference>
<dbReference type="InParanoid" id="D8LT31"/>
<proteinExistence type="predicted"/>
<gene>
    <name evidence="1" type="ORF">Esi_0078_0020</name>
</gene>
<evidence type="ECO:0000313" key="1">
    <source>
        <dbReference type="EMBL" id="CBN75305.1"/>
    </source>
</evidence>
<dbReference type="EMBL" id="FN649731">
    <property type="protein sequence ID" value="CBN75305.1"/>
    <property type="molecule type" value="Genomic_DNA"/>
</dbReference>
<keyword evidence="2" id="KW-1185">Reference proteome</keyword>
<dbReference type="STRING" id="2880.D8LT31"/>
<dbReference type="OrthoDB" id="40417at2759"/>
<dbReference type="PANTHER" id="PTHR34044:SF1">
    <property type="entry name" value="NUCLEAR PROTEIN"/>
    <property type="match status" value="1"/>
</dbReference>
<evidence type="ECO:0000313" key="2">
    <source>
        <dbReference type="Proteomes" id="UP000002630"/>
    </source>
</evidence>
<accession>D8LT31</accession>